<protein>
    <submittedName>
        <fullName evidence="1">Uncharacterized protein</fullName>
    </submittedName>
</protein>
<sequence>MHPTFFIPPSRVGSPVLKPRPARSVPVRSLPERLSLDVLADNDLLPAPIAPPSSLARIAHSAPPRPDPRGDPLRVRLGRLLIRLGERLADPPRPA</sequence>
<name>A0A1Y5RT61_9RHOB</name>
<accession>A0A1Y5RT61</accession>
<gene>
    <name evidence="1" type="ORF">ROA7023_00779</name>
</gene>
<dbReference type="EMBL" id="FWFZ01000002">
    <property type="protein sequence ID" value="SLN24827.1"/>
    <property type="molecule type" value="Genomic_DNA"/>
</dbReference>
<reference evidence="1 2" key="1">
    <citation type="submission" date="2017-03" db="EMBL/GenBank/DDBJ databases">
        <authorList>
            <person name="Afonso C.L."/>
            <person name="Miller P.J."/>
            <person name="Scott M.A."/>
            <person name="Spackman E."/>
            <person name="Goraichik I."/>
            <person name="Dimitrov K.M."/>
            <person name="Suarez D.L."/>
            <person name="Swayne D.E."/>
        </authorList>
    </citation>
    <scope>NUCLEOTIDE SEQUENCE [LARGE SCALE GENOMIC DNA]</scope>
    <source>
        <strain evidence="1 2">CECT 7023</strain>
    </source>
</reference>
<evidence type="ECO:0000313" key="1">
    <source>
        <dbReference type="EMBL" id="SLN24827.1"/>
    </source>
</evidence>
<proteinExistence type="predicted"/>
<dbReference type="AlphaFoldDB" id="A0A1Y5RT61"/>
<keyword evidence="2" id="KW-1185">Reference proteome</keyword>
<evidence type="ECO:0000313" key="2">
    <source>
        <dbReference type="Proteomes" id="UP000193900"/>
    </source>
</evidence>
<organism evidence="1 2">
    <name type="scientific">Roseisalinus antarcticus</name>
    <dbReference type="NCBI Taxonomy" id="254357"/>
    <lineage>
        <taxon>Bacteria</taxon>
        <taxon>Pseudomonadati</taxon>
        <taxon>Pseudomonadota</taxon>
        <taxon>Alphaproteobacteria</taxon>
        <taxon>Rhodobacterales</taxon>
        <taxon>Roseobacteraceae</taxon>
        <taxon>Roseisalinus</taxon>
    </lineage>
</organism>
<dbReference type="Proteomes" id="UP000193900">
    <property type="component" value="Unassembled WGS sequence"/>
</dbReference>